<feature type="binding site" description="in other chain" evidence="10">
    <location>
        <position position="16"/>
    </location>
    <ligand>
        <name>ATP</name>
        <dbReference type="ChEBI" id="CHEBI:30616"/>
        <note>ligand shared between two neighboring subunits</note>
    </ligand>
</feature>
<feature type="binding site" description="in other chain" evidence="10">
    <location>
        <position position="291"/>
    </location>
    <ligand>
        <name>L-methionine</name>
        <dbReference type="ChEBI" id="CHEBI:57844"/>
        <note>ligand shared between two neighboring subunits</note>
    </ligand>
</feature>
<gene>
    <name evidence="10 16" type="primary">metK</name>
    <name evidence="16" type="ORF">NG799_27825</name>
</gene>
<proteinExistence type="inferred from homology"/>
<protein>
    <recommendedName>
        <fullName evidence="10">S-adenosylmethionine synthase</fullName>
        <shortName evidence="10">AdoMet synthase</shortName>
        <ecNumber evidence="10">2.5.1.6</ecNumber>
    </recommendedName>
    <alternativeName>
        <fullName evidence="10">MAT</fullName>
    </alternativeName>
    <alternativeName>
        <fullName evidence="10">Methionine adenosyltransferase</fullName>
    </alternativeName>
</protein>
<feature type="region of interest" description="Flexible loop" evidence="10">
    <location>
        <begin position="100"/>
        <end position="110"/>
    </location>
</feature>
<dbReference type="GO" id="GO:0004478">
    <property type="term" value="F:methionine adenosyltransferase activity"/>
    <property type="evidence" value="ECO:0007669"/>
    <property type="project" value="UniProtKB-EC"/>
</dbReference>
<dbReference type="HAMAP" id="MF_00086">
    <property type="entry name" value="S_AdoMet_synth1"/>
    <property type="match status" value="1"/>
</dbReference>
<comment type="pathway">
    <text evidence="1 10">Amino-acid biosynthesis; S-adenosyl-L-methionine biosynthesis; S-adenosyl-L-methionine from L-methionine: step 1/1.</text>
</comment>
<keyword evidence="8 10" id="KW-0460">Magnesium</keyword>
<reference evidence="16 17" key="1">
    <citation type="journal article" date="2022" name="Front. Microbiol.">
        <title>High genomic differentiation and limited gene flow indicate recent cryptic speciation within the genus Laspinema (cyanobacteria).</title>
        <authorList>
            <person name="Stanojkovic A."/>
            <person name="Skoupy S."/>
            <person name="Skaloud P."/>
            <person name="Dvorak P."/>
        </authorList>
    </citation>
    <scope>NUCLEOTIDE SEQUENCE [LARGE SCALE GENOMIC DNA]</scope>
    <source>
        <strain evidence="16 17">D2a</strain>
    </source>
</reference>
<evidence type="ECO:0000256" key="2">
    <source>
        <dbReference type="ARBA" id="ARBA00009685"/>
    </source>
</evidence>
<feature type="binding site" evidence="10">
    <location>
        <position position="260"/>
    </location>
    <ligand>
        <name>L-methionine</name>
        <dbReference type="ChEBI" id="CHEBI:57844"/>
        <note>ligand shared between two neighboring subunits</note>
    </ligand>
</feature>
<dbReference type="EC" id="2.5.1.6" evidence="10"/>
<dbReference type="PROSITE" id="PS00377">
    <property type="entry name" value="ADOMET_SYNTHASE_2"/>
    <property type="match status" value="1"/>
</dbReference>
<dbReference type="InterPro" id="IPR002133">
    <property type="entry name" value="S-AdoMet_synthetase"/>
</dbReference>
<evidence type="ECO:0000256" key="4">
    <source>
        <dbReference type="ARBA" id="ARBA00022679"/>
    </source>
</evidence>
<evidence type="ECO:0000256" key="11">
    <source>
        <dbReference type="RuleBase" id="RU000542"/>
    </source>
</evidence>
<keyword evidence="5 10" id="KW-0479">Metal-binding</keyword>
<dbReference type="InterPro" id="IPR022629">
    <property type="entry name" value="S-AdoMet_synt_central"/>
</dbReference>
<evidence type="ECO:0000256" key="9">
    <source>
        <dbReference type="ARBA" id="ARBA00022958"/>
    </source>
</evidence>
<evidence type="ECO:0000313" key="16">
    <source>
        <dbReference type="EMBL" id="MCT7970128.1"/>
    </source>
</evidence>
<evidence type="ECO:0000256" key="12">
    <source>
        <dbReference type="RuleBase" id="RU004462"/>
    </source>
</evidence>
<name>A0ABT2MZN2_9CYAN</name>
<feature type="binding site" evidence="10">
    <location>
        <position position="283"/>
    </location>
    <ligand>
        <name>ATP</name>
        <dbReference type="ChEBI" id="CHEBI:30616"/>
        <note>ligand shared between two neighboring subunits</note>
    </ligand>
</feature>
<feature type="binding site" evidence="10">
    <location>
        <position position="260"/>
    </location>
    <ligand>
        <name>ATP</name>
        <dbReference type="ChEBI" id="CHEBI:30616"/>
        <note>ligand shared between two neighboring subunits</note>
    </ligand>
</feature>
<feature type="binding site" evidence="10">
    <location>
        <position position="18"/>
    </location>
    <ligand>
        <name>Mg(2+)</name>
        <dbReference type="ChEBI" id="CHEBI:18420"/>
    </ligand>
</feature>
<sequence>MTRRYLFTSESVTEGHPDKICDQISDTILDALLTQDPKSRVAAEVVVNTGLVLITGEITSQAQVNFVEVARKKIAEIGYTHAENGFSANSCSVLVALDEQSVDIAQGVDQAQETREQISEEELDAIGAGDQGLMFGFACNETPELMPMPISLAHRMSRRLAMVRKNGELPYLRPDGKTQVTVIYEDGVPVGIDTILISTQHTPGIGDITDNLAVQAKIKQDVWERVVQPCFDDLQVKPDENTRFLVNPTGKFVIGGPQGDSGLTGRKIIVDTYGGYSRHGGGAFSGKDPTKVDRSAAYACRYVAKNIVAAGLAEKCEVQISYAIGVARPVSLTIETFGTGKVDEDKLLEVVQKHFELRPAGIIQTFNLQRLPGERGGRFYQDVAAYGHLGRTDLDLPWEATDKVQLLKDALLPAVASA</sequence>
<dbReference type="Pfam" id="PF02772">
    <property type="entry name" value="S-AdoMet_synt_M"/>
    <property type="match status" value="1"/>
</dbReference>
<evidence type="ECO:0000259" key="15">
    <source>
        <dbReference type="Pfam" id="PF02773"/>
    </source>
</evidence>
<evidence type="ECO:0000256" key="10">
    <source>
        <dbReference type="HAMAP-Rule" id="MF_00086"/>
    </source>
</evidence>
<keyword evidence="9 10" id="KW-0630">Potassium</keyword>
<dbReference type="InterPro" id="IPR022636">
    <property type="entry name" value="S-AdoMet_synthetase_sfam"/>
</dbReference>
<feature type="binding site" description="in other chain" evidence="10">
    <location>
        <position position="57"/>
    </location>
    <ligand>
        <name>L-methionine</name>
        <dbReference type="ChEBI" id="CHEBI:57844"/>
        <note>ligand shared between two neighboring subunits</note>
    </ligand>
</feature>
<comment type="function">
    <text evidence="10">Catalyzes the formation of S-adenosylmethionine (AdoMet) from methionine and ATP. The overall synthetic reaction is composed of two sequential steps, AdoMet formation and the subsequent tripolyphosphate hydrolysis which occurs prior to release of AdoMet from the enzyme.</text>
</comment>
<comment type="similarity">
    <text evidence="2 10 12">Belongs to the AdoMet synthase family.</text>
</comment>
<evidence type="ECO:0000259" key="14">
    <source>
        <dbReference type="Pfam" id="PF02772"/>
    </source>
</evidence>
<feature type="domain" description="S-adenosylmethionine synthetase N-terminal" evidence="13">
    <location>
        <begin position="5"/>
        <end position="101"/>
    </location>
</feature>
<keyword evidence="6 10" id="KW-0547">Nucleotide-binding</keyword>
<feature type="domain" description="S-adenosylmethionine synthetase C-terminal" evidence="15">
    <location>
        <begin position="254"/>
        <end position="399"/>
    </location>
</feature>
<evidence type="ECO:0000256" key="1">
    <source>
        <dbReference type="ARBA" id="ARBA00005224"/>
    </source>
</evidence>
<dbReference type="PROSITE" id="PS00376">
    <property type="entry name" value="ADOMET_SYNTHASE_1"/>
    <property type="match status" value="1"/>
</dbReference>
<dbReference type="InterPro" id="IPR022628">
    <property type="entry name" value="S-AdoMet_synt_N"/>
</dbReference>
<dbReference type="Pfam" id="PF00438">
    <property type="entry name" value="S-AdoMet_synt_N"/>
    <property type="match status" value="1"/>
</dbReference>
<dbReference type="Gene3D" id="3.30.300.10">
    <property type="match status" value="3"/>
</dbReference>
<evidence type="ECO:0000256" key="8">
    <source>
        <dbReference type="ARBA" id="ARBA00022842"/>
    </source>
</evidence>
<dbReference type="Proteomes" id="UP001525890">
    <property type="component" value="Unassembled WGS sequence"/>
</dbReference>
<feature type="binding site" evidence="10">
    <location>
        <position position="44"/>
    </location>
    <ligand>
        <name>K(+)</name>
        <dbReference type="ChEBI" id="CHEBI:29103"/>
    </ligand>
</feature>
<dbReference type="PANTHER" id="PTHR11964">
    <property type="entry name" value="S-ADENOSYLMETHIONINE SYNTHETASE"/>
    <property type="match status" value="1"/>
</dbReference>
<keyword evidence="10" id="KW-0963">Cytoplasm</keyword>
<evidence type="ECO:0000313" key="17">
    <source>
        <dbReference type="Proteomes" id="UP001525890"/>
    </source>
</evidence>
<feature type="domain" description="S-adenosylmethionine synthetase central" evidence="14">
    <location>
        <begin position="126"/>
        <end position="252"/>
    </location>
</feature>
<feature type="binding site" description="in other chain" evidence="10">
    <location>
        <position position="100"/>
    </location>
    <ligand>
        <name>L-methionine</name>
        <dbReference type="ChEBI" id="CHEBI:57844"/>
        <note>ligand shared between two neighboring subunits</note>
    </ligand>
</feature>
<feature type="binding site" description="in other chain" evidence="10">
    <location>
        <begin position="251"/>
        <end position="252"/>
    </location>
    <ligand>
        <name>ATP</name>
        <dbReference type="ChEBI" id="CHEBI:30616"/>
        <note>ligand shared between two neighboring subunits</note>
    </ligand>
</feature>
<evidence type="ECO:0000259" key="13">
    <source>
        <dbReference type="Pfam" id="PF00438"/>
    </source>
</evidence>
<dbReference type="Pfam" id="PF02773">
    <property type="entry name" value="S-AdoMet_synt_C"/>
    <property type="match status" value="1"/>
</dbReference>
<feature type="binding site" evidence="10">
    <location>
        <position position="287"/>
    </location>
    <ligand>
        <name>ATP</name>
        <dbReference type="ChEBI" id="CHEBI:30616"/>
        <note>ligand shared between two neighboring subunits</note>
    </ligand>
</feature>
<dbReference type="CDD" id="cd18079">
    <property type="entry name" value="S-AdoMet_synt"/>
    <property type="match status" value="1"/>
</dbReference>
<evidence type="ECO:0000256" key="7">
    <source>
        <dbReference type="ARBA" id="ARBA00022840"/>
    </source>
</evidence>
<keyword evidence="7 10" id="KW-0067">ATP-binding</keyword>
<dbReference type="NCBIfam" id="TIGR01034">
    <property type="entry name" value="metK"/>
    <property type="match status" value="1"/>
</dbReference>
<comment type="catalytic activity">
    <reaction evidence="10">
        <text>L-methionine + ATP + H2O = S-adenosyl-L-methionine + phosphate + diphosphate</text>
        <dbReference type="Rhea" id="RHEA:21080"/>
        <dbReference type="ChEBI" id="CHEBI:15377"/>
        <dbReference type="ChEBI" id="CHEBI:30616"/>
        <dbReference type="ChEBI" id="CHEBI:33019"/>
        <dbReference type="ChEBI" id="CHEBI:43474"/>
        <dbReference type="ChEBI" id="CHEBI:57844"/>
        <dbReference type="ChEBI" id="CHEBI:59789"/>
        <dbReference type="EC" id="2.5.1.6"/>
    </reaction>
</comment>
<dbReference type="InterPro" id="IPR022631">
    <property type="entry name" value="ADOMET_SYNTHASE_CS"/>
</dbReference>
<keyword evidence="4 10" id="KW-0808">Transferase</keyword>
<comment type="subunit">
    <text evidence="10">Homotetramer; dimer of dimers.</text>
</comment>
<accession>A0ABT2MZN2</accession>
<evidence type="ECO:0000256" key="6">
    <source>
        <dbReference type="ARBA" id="ARBA00022741"/>
    </source>
</evidence>
<comment type="cofactor">
    <cofactor evidence="10">
        <name>K(+)</name>
        <dbReference type="ChEBI" id="CHEBI:29103"/>
    </cofactor>
    <text evidence="10">Binds 1 potassium ion per subunit.</text>
</comment>
<dbReference type="RefSeq" id="WP_368009558.1">
    <property type="nucleotide sequence ID" value="NZ_JAMXFF010000075.1"/>
</dbReference>
<keyword evidence="17" id="KW-1185">Reference proteome</keyword>
<comment type="caution">
    <text evidence="16">The sequence shown here is derived from an EMBL/GenBank/DDBJ whole genome shotgun (WGS) entry which is preliminary data.</text>
</comment>
<evidence type="ECO:0000256" key="3">
    <source>
        <dbReference type="ARBA" id="ARBA00022563"/>
    </source>
</evidence>
<feature type="binding site" description="in other chain" evidence="10">
    <location>
        <begin position="175"/>
        <end position="177"/>
    </location>
    <ligand>
        <name>ATP</name>
        <dbReference type="ChEBI" id="CHEBI:30616"/>
        <note>ligand shared between two neighboring subunits</note>
    </ligand>
</feature>
<feature type="binding site" description="in other chain" evidence="10">
    <location>
        <begin position="266"/>
        <end position="267"/>
    </location>
    <ligand>
        <name>ATP</name>
        <dbReference type="ChEBI" id="CHEBI:30616"/>
        <note>ligand shared between two neighboring subunits</note>
    </ligand>
</feature>
<comment type="subcellular location">
    <subcellularLocation>
        <location evidence="10 11">Cytoplasm</location>
    </subcellularLocation>
</comment>
<evidence type="ECO:0000256" key="5">
    <source>
        <dbReference type="ARBA" id="ARBA00022723"/>
    </source>
</evidence>
<dbReference type="SUPFAM" id="SSF55973">
    <property type="entry name" value="S-adenosylmethionine synthetase"/>
    <property type="match status" value="3"/>
</dbReference>
<organism evidence="16 17">
    <name type="scientific">Laspinema palackyanum D2a</name>
    <dbReference type="NCBI Taxonomy" id="2953684"/>
    <lineage>
        <taxon>Bacteria</taxon>
        <taxon>Bacillati</taxon>
        <taxon>Cyanobacteriota</taxon>
        <taxon>Cyanophyceae</taxon>
        <taxon>Oscillatoriophycideae</taxon>
        <taxon>Oscillatoriales</taxon>
        <taxon>Laspinemataceae</taxon>
        <taxon>Laspinema</taxon>
        <taxon>Laspinema palackyanum</taxon>
    </lineage>
</organism>
<dbReference type="EMBL" id="JAMXFF010000075">
    <property type="protein sequence ID" value="MCT7970128.1"/>
    <property type="molecule type" value="Genomic_DNA"/>
</dbReference>
<comment type="cofactor">
    <cofactor evidence="10">
        <name>Mg(2+)</name>
        <dbReference type="ChEBI" id="CHEBI:18420"/>
    </cofactor>
    <text evidence="10">Binds 2 divalent ions per subunit.</text>
</comment>
<dbReference type="InterPro" id="IPR022630">
    <property type="entry name" value="S-AdoMet_synt_C"/>
</dbReference>
<dbReference type="PIRSF" id="PIRSF000497">
    <property type="entry name" value="MAT"/>
    <property type="match status" value="1"/>
</dbReference>
<keyword evidence="3 10" id="KW-0554">One-carbon metabolism</keyword>